<sequence>MEMNAAGRPMSPYEEPIGRLGPTIVEKPYNVNDDVDSFKKHIDEKNLDPIVELIAVYMRELRDQLDNQLNDPEGKSVLKQMVDPRYVRPDYGCNSTKVDEQLNFIPSDKETPEYKTSFRAACNVRPATTYAAAKRAFFHARTQHGKHARKISSI</sequence>
<keyword evidence="3" id="KW-1185">Reference proteome</keyword>
<feature type="region of interest" description="Disordered" evidence="1">
    <location>
        <begin position="1"/>
        <end position="25"/>
    </location>
</feature>
<reference evidence="2 3" key="1">
    <citation type="journal article" date="2017" name="Gigascience">
        <title>Genome sequence of the small brown planthopper, Laodelphax striatellus.</title>
        <authorList>
            <person name="Zhu J."/>
            <person name="Jiang F."/>
            <person name="Wang X."/>
            <person name="Yang P."/>
            <person name="Bao Y."/>
            <person name="Zhao W."/>
            <person name="Wang W."/>
            <person name="Lu H."/>
            <person name="Wang Q."/>
            <person name="Cui N."/>
            <person name="Li J."/>
            <person name="Chen X."/>
            <person name="Luo L."/>
            <person name="Yu J."/>
            <person name="Kang L."/>
            <person name="Cui F."/>
        </authorList>
    </citation>
    <scope>NUCLEOTIDE SEQUENCE [LARGE SCALE GENOMIC DNA]</scope>
    <source>
        <strain evidence="2">Lst14</strain>
    </source>
</reference>
<dbReference type="EMBL" id="QKKF02019844">
    <property type="protein sequence ID" value="RZF39537.1"/>
    <property type="molecule type" value="Genomic_DNA"/>
</dbReference>
<name>A0A482X111_LAOST</name>
<protein>
    <submittedName>
        <fullName evidence="2">Uncharacterized protein</fullName>
    </submittedName>
</protein>
<dbReference type="InParanoid" id="A0A482X111"/>
<dbReference type="Proteomes" id="UP000291343">
    <property type="component" value="Unassembled WGS sequence"/>
</dbReference>
<gene>
    <name evidence="2" type="ORF">LSTR_LSTR001058</name>
</gene>
<proteinExistence type="predicted"/>
<organism evidence="2 3">
    <name type="scientific">Laodelphax striatellus</name>
    <name type="common">Small brown planthopper</name>
    <name type="synonym">Delphax striatella</name>
    <dbReference type="NCBI Taxonomy" id="195883"/>
    <lineage>
        <taxon>Eukaryota</taxon>
        <taxon>Metazoa</taxon>
        <taxon>Ecdysozoa</taxon>
        <taxon>Arthropoda</taxon>
        <taxon>Hexapoda</taxon>
        <taxon>Insecta</taxon>
        <taxon>Pterygota</taxon>
        <taxon>Neoptera</taxon>
        <taxon>Paraneoptera</taxon>
        <taxon>Hemiptera</taxon>
        <taxon>Auchenorrhyncha</taxon>
        <taxon>Fulgoroidea</taxon>
        <taxon>Delphacidae</taxon>
        <taxon>Criomorphinae</taxon>
        <taxon>Laodelphax</taxon>
    </lineage>
</organism>
<dbReference type="SMR" id="A0A482X111"/>
<evidence type="ECO:0000313" key="3">
    <source>
        <dbReference type="Proteomes" id="UP000291343"/>
    </source>
</evidence>
<evidence type="ECO:0000256" key="1">
    <source>
        <dbReference type="SAM" id="MobiDB-lite"/>
    </source>
</evidence>
<comment type="caution">
    <text evidence="2">The sequence shown here is derived from an EMBL/GenBank/DDBJ whole genome shotgun (WGS) entry which is preliminary data.</text>
</comment>
<accession>A0A482X111</accession>
<dbReference type="AlphaFoldDB" id="A0A482X111"/>
<evidence type="ECO:0000313" key="2">
    <source>
        <dbReference type="EMBL" id="RZF39537.1"/>
    </source>
</evidence>